<dbReference type="PIRSF" id="PIRSF006493">
    <property type="entry name" value="Prok_Ku"/>
    <property type="match status" value="1"/>
</dbReference>
<evidence type="ECO:0000256" key="2">
    <source>
        <dbReference type="HAMAP-Rule" id="MF_01875"/>
    </source>
</evidence>
<gene>
    <name evidence="2" type="primary">ku</name>
    <name evidence="5" type="ORF">N5A92_04255</name>
</gene>
<dbReference type="InterPro" id="IPR006164">
    <property type="entry name" value="DNA_bd_Ku70/Ku80"/>
</dbReference>
<evidence type="ECO:0000313" key="5">
    <source>
        <dbReference type="EMBL" id="MCT7374244.1"/>
    </source>
</evidence>
<comment type="function">
    <text evidence="2">With LigD forms a non-homologous end joining (NHEJ) DNA repair enzyme, which repairs dsDNA breaks with reduced fidelity. Binds linear dsDNA with 5'- and 3'- overhangs but not closed circular dsDNA nor ssDNA. Recruits and stimulates the ligase activity of LigD.</text>
</comment>
<dbReference type="PANTHER" id="PTHR41251:SF1">
    <property type="entry name" value="NON-HOMOLOGOUS END JOINING PROTEIN KU"/>
    <property type="match status" value="1"/>
</dbReference>
<dbReference type="Proteomes" id="UP001320831">
    <property type="component" value="Unassembled WGS sequence"/>
</dbReference>
<dbReference type="HAMAP" id="MF_01875">
    <property type="entry name" value="Prokaryotic_Ku"/>
    <property type="match status" value="1"/>
</dbReference>
<name>A0ABT2LIU0_9HYPH</name>
<reference evidence="5 6" key="1">
    <citation type="submission" date="2022-09" db="EMBL/GenBank/DDBJ databases">
        <title>Chelativorans salina sp. nov., a novel slightly halophilic bacterium isolated from a saline lake sediment enrichment.</title>
        <authorList>
            <person name="Gao L."/>
            <person name="Fang B.-Z."/>
            <person name="Li W.-J."/>
        </authorList>
    </citation>
    <scope>NUCLEOTIDE SEQUENCE [LARGE SCALE GENOMIC DNA]</scope>
    <source>
        <strain evidence="5 6">EGI FJ00035</strain>
    </source>
</reference>
<proteinExistence type="inferred from homology"/>
<protein>
    <recommendedName>
        <fullName evidence="2">Non-homologous end joining protein Ku</fullName>
    </recommendedName>
</protein>
<organism evidence="5 6">
    <name type="scientific">Chelativorans salis</name>
    <dbReference type="NCBI Taxonomy" id="2978478"/>
    <lineage>
        <taxon>Bacteria</taxon>
        <taxon>Pseudomonadati</taxon>
        <taxon>Pseudomonadota</taxon>
        <taxon>Alphaproteobacteria</taxon>
        <taxon>Hyphomicrobiales</taxon>
        <taxon>Phyllobacteriaceae</taxon>
        <taxon>Chelativorans</taxon>
    </lineage>
</organism>
<keyword evidence="2" id="KW-0233">DNA recombination</keyword>
<evidence type="ECO:0000256" key="1">
    <source>
        <dbReference type="ARBA" id="ARBA00023125"/>
    </source>
</evidence>
<keyword evidence="1 2" id="KW-0238">DNA-binding</keyword>
<evidence type="ECO:0000313" key="6">
    <source>
        <dbReference type="Proteomes" id="UP001320831"/>
    </source>
</evidence>
<dbReference type="InterPro" id="IPR009187">
    <property type="entry name" value="Prok_Ku"/>
</dbReference>
<feature type="compositionally biased region" description="Basic and acidic residues" evidence="3">
    <location>
        <begin position="251"/>
        <end position="264"/>
    </location>
</feature>
<keyword evidence="2" id="KW-0227">DNA damage</keyword>
<dbReference type="RefSeq" id="WP_260900618.1">
    <property type="nucleotide sequence ID" value="NZ_JAOCZP010000001.1"/>
</dbReference>
<comment type="similarity">
    <text evidence="2">Belongs to the prokaryotic Ku family.</text>
</comment>
<comment type="subunit">
    <text evidence="2">Homodimer. Interacts with LigD.</text>
</comment>
<sequence>MAPRATWKGYVKLAELAFPVSLYAGATTSKRISFHVLNRKTGHRVHRQYFDEETEEPVERDRQVKGYETDDDQYVILQPDEIAEAVPESDKTLRIEAFIPCPDVDTVYFDRPYFLAPPDGILGESFAVIREGMRRKKVAALARAVLFRRVRTVLLRSQGPGLVANTLNFDYEIRSAEEVFEDLPDMKIEGEMLDLAKHIIETKAGDFDPRTFDDRYDQALAELVKAKMEGREIKAPKRPKETKVVNLMDALRESAKAAKTEQKKPSTARRKKAEPAQRRKAG</sequence>
<accession>A0ABT2LIU0</accession>
<dbReference type="Pfam" id="PF02735">
    <property type="entry name" value="Ku"/>
    <property type="match status" value="1"/>
</dbReference>
<evidence type="ECO:0000259" key="4">
    <source>
        <dbReference type="SMART" id="SM00559"/>
    </source>
</evidence>
<dbReference type="CDD" id="cd00789">
    <property type="entry name" value="KU_like"/>
    <property type="match status" value="1"/>
</dbReference>
<dbReference type="EMBL" id="JAOCZP010000001">
    <property type="protein sequence ID" value="MCT7374244.1"/>
    <property type="molecule type" value="Genomic_DNA"/>
</dbReference>
<dbReference type="SMART" id="SM00559">
    <property type="entry name" value="Ku78"/>
    <property type="match status" value="1"/>
</dbReference>
<comment type="caution">
    <text evidence="5">The sequence shown here is derived from an EMBL/GenBank/DDBJ whole genome shotgun (WGS) entry which is preliminary data.</text>
</comment>
<feature type="region of interest" description="Disordered" evidence="3">
    <location>
        <begin position="251"/>
        <end position="282"/>
    </location>
</feature>
<dbReference type="InterPro" id="IPR016194">
    <property type="entry name" value="SPOC-like_C_dom_sf"/>
</dbReference>
<keyword evidence="6" id="KW-1185">Reference proteome</keyword>
<feature type="compositionally biased region" description="Basic and acidic residues" evidence="3">
    <location>
        <begin position="273"/>
        <end position="282"/>
    </location>
</feature>
<keyword evidence="2" id="KW-0234">DNA repair</keyword>
<evidence type="ECO:0000256" key="3">
    <source>
        <dbReference type="SAM" id="MobiDB-lite"/>
    </source>
</evidence>
<dbReference type="NCBIfam" id="TIGR02772">
    <property type="entry name" value="Ku_bact"/>
    <property type="match status" value="1"/>
</dbReference>
<dbReference type="Gene3D" id="2.40.290.10">
    <property type="match status" value="1"/>
</dbReference>
<dbReference type="SUPFAM" id="SSF100939">
    <property type="entry name" value="SPOC domain-like"/>
    <property type="match status" value="1"/>
</dbReference>
<feature type="domain" description="Ku" evidence="4">
    <location>
        <begin position="55"/>
        <end position="184"/>
    </location>
</feature>
<dbReference type="PANTHER" id="PTHR41251">
    <property type="entry name" value="NON-HOMOLOGOUS END JOINING PROTEIN KU"/>
    <property type="match status" value="1"/>
</dbReference>